<evidence type="ECO:0000313" key="3">
    <source>
        <dbReference type="Proteomes" id="UP000199602"/>
    </source>
</evidence>
<dbReference type="STRING" id="206665.SAMN04488516_101437"/>
<dbReference type="AlphaFoldDB" id="A0A1H0AJK5"/>
<dbReference type="EMBL" id="FNIN01000001">
    <property type="protein sequence ID" value="SDN33545.1"/>
    <property type="molecule type" value="Genomic_DNA"/>
</dbReference>
<sequence length="39" mass="4556">MAYLKKILEFFILLIGLGCIFYEILNISTCLALKSILWF</sequence>
<evidence type="ECO:0000313" key="2">
    <source>
        <dbReference type="EMBL" id="SDN33545.1"/>
    </source>
</evidence>
<keyword evidence="1" id="KW-1133">Transmembrane helix</keyword>
<accession>A0A1H0AJK5</accession>
<feature type="transmembrane region" description="Helical" evidence="1">
    <location>
        <begin position="7"/>
        <end position="25"/>
    </location>
</feature>
<evidence type="ECO:0000256" key="1">
    <source>
        <dbReference type="SAM" id="Phobius"/>
    </source>
</evidence>
<dbReference type="Proteomes" id="UP000199602">
    <property type="component" value="Unassembled WGS sequence"/>
</dbReference>
<keyword evidence="3" id="KW-1185">Reference proteome</keyword>
<name>A0A1H0AJK5_9BACT</name>
<organism evidence="2 3">
    <name type="scientific">Desulfonauticus submarinus</name>
    <dbReference type="NCBI Taxonomy" id="206665"/>
    <lineage>
        <taxon>Bacteria</taxon>
        <taxon>Pseudomonadati</taxon>
        <taxon>Thermodesulfobacteriota</taxon>
        <taxon>Desulfovibrionia</taxon>
        <taxon>Desulfovibrionales</taxon>
        <taxon>Desulfonauticaceae</taxon>
        <taxon>Desulfonauticus</taxon>
    </lineage>
</organism>
<proteinExistence type="predicted"/>
<reference evidence="2 3" key="1">
    <citation type="submission" date="2016-10" db="EMBL/GenBank/DDBJ databases">
        <authorList>
            <person name="de Groot N.N."/>
        </authorList>
    </citation>
    <scope>NUCLEOTIDE SEQUENCE [LARGE SCALE GENOMIC DNA]</scope>
    <source>
        <strain evidence="2 3">DSM 15269</strain>
    </source>
</reference>
<protein>
    <submittedName>
        <fullName evidence="2">Uncharacterized protein</fullName>
    </submittedName>
</protein>
<keyword evidence="1" id="KW-0812">Transmembrane</keyword>
<keyword evidence="1" id="KW-0472">Membrane</keyword>
<gene>
    <name evidence="2" type="ORF">SAMN04488516_101437</name>
</gene>